<keyword evidence="5" id="KW-0479">Metal-binding</keyword>
<organism evidence="6 7">
    <name type="scientific">Ligilactobacillus equi DSM 15833 = JCM 10991</name>
    <dbReference type="NCBI Taxonomy" id="1423740"/>
    <lineage>
        <taxon>Bacteria</taxon>
        <taxon>Bacillati</taxon>
        <taxon>Bacillota</taxon>
        <taxon>Bacilli</taxon>
        <taxon>Lactobacillales</taxon>
        <taxon>Lactobacillaceae</taxon>
        <taxon>Ligilactobacillus</taxon>
    </lineage>
</organism>
<dbReference type="AlphaFoldDB" id="A0A0R1TVD2"/>
<dbReference type="InterPro" id="IPR024185">
    <property type="entry name" value="FTHF_cligase-like_sf"/>
</dbReference>
<dbReference type="InterPro" id="IPR002698">
    <property type="entry name" value="FTHF_cligase"/>
</dbReference>
<evidence type="ECO:0000313" key="7">
    <source>
        <dbReference type="Proteomes" id="UP000051048"/>
    </source>
</evidence>
<reference evidence="6 7" key="1">
    <citation type="journal article" date="2015" name="Genome Announc.">
        <title>Expanding the biotechnology potential of lactobacilli through comparative genomics of 213 strains and associated genera.</title>
        <authorList>
            <person name="Sun Z."/>
            <person name="Harris H.M."/>
            <person name="McCann A."/>
            <person name="Guo C."/>
            <person name="Argimon S."/>
            <person name="Zhang W."/>
            <person name="Yang X."/>
            <person name="Jeffery I.B."/>
            <person name="Cooney J.C."/>
            <person name="Kagawa T.F."/>
            <person name="Liu W."/>
            <person name="Song Y."/>
            <person name="Salvetti E."/>
            <person name="Wrobel A."/>
            <person name="Rasinkangas P."/>
            <person name="Parkhill J."/>
            <person name="Rea M.C."/>
            <person name="O'Sullivan O."/>
            <person name="Ritari J."/>
            <person name="Douillard F.P."/>
            <person name="Paul Ross R."/>
            <person name="Yang R."/>
            <person name="Briner A.E."/>
            <person name="Felis G.E."/>
            <person name="de Vos W.M."/>
            <person name="Barrangou R."/>
            <person name="Klaenhammer T.R."/>
            <person name="Caufield P.W."/>
            <person name="Cui Y."/>
            <person name="Zhang H."/>
            <person name="O'Toole P.W."/>
        </authorList>
    </citation>
    <scope>NUCLEOTIDE SEQUENCE [LARGE SCALE GENOMIC DNA]</scope>
    <source>
        <strain evidence="6 7">DSM 15833</strain>
    </source>
</reference>
<dbReference type="PANTHER" id="PTHR23407">
    <property type="entry name" value="ATPASE INHIBITOR/5-FORMYLTETRAHYDROFOLATE CYCLO-LIGASE"/>
    <property type="match status" value="1"/>
</dbReference>
<comment type="cofactor">
    <cofactor evidence="5">
        <name>Mg(2+)</name>
        <dbReference type="ChEBI" id="CHEBI:18420"/>
    </cofactor>
</comment>
<evidence type="ECO:0000313" key="6">
    <source>
        <dbReference type="EMBL" id="KRL85233.1"/>
    </source>
</evidence>
<keyword evidence="2 4" id="KW-0547">Nucleotide-binding</keyword>
<dbReference type="PATRIC" id="fig|1423740.3.peg.649"/>
<sequence>MEKKQIRQVQLQKLGQAANSWAKTAQELDLYQQLLQTPEWQAAQSVGLVLSEKVEIDTKPLILAAQSQGKKVGVPKTYPDFQMEFIYLEKTTEIIRTKFGVLEPKDGQIIPKDQLDLIIVPGLLFTKQGDRVSFGGGFYDRYLQDYPGHTIALAEDLRLTNQIIWPVETTDIQIHKILTVGD</sequence>
<feature type="binding site" evidence="4">
    <location>
        <position position="50"/>
    </location>
    <ligand>
        <name>substrate</name>
    </ligand>
</feature>
<comment type="caution">
    <text evidence="6">The sequence shown here is derived from an EMBL/GenBank/DDBJ whole genome shotgun (WGS) entry which is preliminary data.</text>
</comment>
<evidence type="ECO:0000256" key="3">
    <source>
        <dbReference type="ARBA" id="ARBA00022840"/>
    </source>
</evidence>
<dbReference type="RefSeq" id="WP_023858910.1">
    <property type="nucleotide sequence ID" value="NZ_AZFH01000001.1"/>
</dbReference>
<evidence type="ECO:0000256" key="2">
    <source>
        <dbReference type="ARBA" id="ARBA00022741"/>
    </source>
</evidence>
<dbReference type="Pfam" id="PF01812">
    <property type="entry name" value="5-FTHF_cyc-lig"/>
    <property type="match status" value="1"/>
</dbReference>
<dbReference type="InterPro" id="IPR037171">
    <property type="entry name" value="NagB/RpiA_transferase-like"/>
</dbReference>
<evidence type="ECO:0000256" key="4">
    <source>
        <dbReference type="PIRSR" id="PIRSR006806-1"/>
    </source>
</evidence>
<dbReference type="NCBIfam" id="TIGR02727">
    <property type="entry name" value="MTHFS_bact"/>
    <property type="match status" value="1"/>
</dbReference>
<dbReference type="GO" id="GO:0035999">
    <property type="term" value="P:tetrahydrofolate interconversion"/>
    <property type="evidence" value="ECO:0007669"/>
    <property type="project" value="TreeGrafter"/>
</dbReference>
<feature type="binding site" evidence="4">
    <location>
        <position position="55"/>
    </location>
    <ligand>
        <name>substrate</name>
    </ligand>
</feature>
<keyword evidence="6" id="KW-0436">Ligase</keyword>
<comment type="catalytic activity">
    <reaction evidence="5">
        <text>(6S)-5-formyl-5,6,7,8-tetrahydrofolate + ATP = (6R)-5,10-methenyltetrahydrofolate + ADP + phosphate</text>
        <dbReference type="Rhea" id="RHEA:10488"/>
        <dbReference type="ChEBI" id="CHEBI:30616"/>
        <dbReference type="ChEBI" id="CHEBI:43474"/>
        <dbReference type="ChEBI" id="CHEBI:57455"/>
        <dbReference type="ChEBI" id="CHEBI:57457"/>
        <dbReference type="ChEBI" id="CHEBI:456216"/>
        <dbReference type="EC" id="6.3.3.2"/>
    </reaction>
</comment>
<evidence type="ECO:0000256" key="5">
    <source>
        <dbReference type="RuleBase" id="RU361279"/>
    </source>
</evidence>
<dbReference type="EMBL" id="AZFH01000001">
    <property type="protein sequence ID" value="KRL85233.1"/>
    <property type="molecule type" value="Genomic_DNA"/>
</dbReference>
<dbReference type="Gene3D" id="3.40.50.10420">
    <property type="entry name" value="NagB/RpiA/CoA transferase-like"/>
    <property type="match status" value="1"/>
</dbReference>
<name>A0A0R1TVD2_9LACO</name>
<dbReference type="EC" id="6.3.3.2" evidence="5"/>
<dbReference type="GO" id="GO:0009396">
    <property type="term" value="P:folic acid-containing compound biosynthetic process"/>
    <property type="evidence" value="ECO:0007669"/>
    <property type="project" value="TreeGrafter"/>
</dbReference>
<dbReference type="GO" id="GO:0005524">
    <property type="term" value="F:ATP binding"/>
    <property type="evidence" value="ECO:0007669"/>
    <property type="project" value="UniProtKB-KW"/>
</dbReference>
<gene>
    <name evidence="6" type="ORF">FC36_GL000603</name>
</gene>
<dbReference type="PIRSF" id="PIRSF006806">
    <property type="entry name" value="FTHF_cligase"/>
    <property type="match status" value="1"/>
</dbReference>
<dbReference type="OrthoDB" id="9801938at2"/>
<proteinExistence type="inferred from homology"/>
<keyword evidence="5" id="KW-0460">Magnesium</keyword>
<dbReference type="Proteomes" id="UP000051048">
    <property type="component" value="Unassembled WGS sequence"/>
</dbReference>
<feature type="binding site" evidence="4">
    <location>
        <begin position="3"/>
        <end position="7"/>
    </location>
    <ligand>
        <name>ATP</name>
        <dbReference type="ChEBI" id="CHEBI:30616"/>
    </ligand>
</feature>
<dbReference type="PANTHER" id="PTHR23407:SF1">
    <property type="entry name" value="5-FORMYLTETRAHYDROFOLATE CYCLO-LIGASE"/>
    <property type="match status" value="1"/>
</dbReference>
<accession>A0A0R1TVD2</accession>
<comment type="similarity">
    <text evidence="1 5">Belongs to the 5-formyltetrahydrofolate cyclo-ligase family.</text>
</comment>
<dbReference type="GO" id="GO:0030272">
    <property type="term" value="F:5-formyltetrahydrofolate cyclo-ligase activity"/>
    <property type="evidence" value="ECO:0007669"/>
    <property type="project" value="UniProtKB-EC"/>
</dbReference>
<dbReference type="STRING" id="1423740.FC36_GL000603"/>
<dbReference type="SUPFAM" id="SSF100950">
    <property type="entry name" value="NagB/RpiA/CoA transferase-like"/>
    <property type="match status" value="1"/>
</dbReference>
<dbReference type="GO" id="GO:0046872">
    <property type="term" value="F:metal ion binding"/>
    <property type="evidence" value="ECO:0007669"/>
    <property type="project" value="UniProtKB-KW"/>
</dbReference>
<protein>
    <recommendedName>
        <fullName evidence="5">5-formyltetrahydrofolate cyclo-ligase</fullName>
        <ecNumber evidence="5">6.3.3.2</ecNumber>
    </recommendedName>
</protein>
<evidence type="ECO:0000256" key="1">
    <source>
        <dbReference type="ARBA" id="ARBA00010638"/>
    </source>
</evidence>
<keyword evidence="3 4" id="KW-0067">ATP-binding</keyword>